<protein>
    <submittedName>
        <fullName evidence="8">Histidine ABC transporter substrate-binding protein HisJ</fullName>
    </submittedName>
</protein>
<dbReference type="GO" id="GO:0030288">
    <property type="term" value="C:outer membrane-bounded periplasmic space"/>
    <property type="evidence" value="ECO:0007669"/>
    <property type="project" value="InterPro"/>
</dbReference>
<keyword evidence="5" id="KW-0574">Periplasm</keyword>
<dbReference type="PANTHER" id="PTHR35936:SF13">
    <property type="entry name" value="HISTIDINE-BINDING PERIPLASMIC PROTEIN"/>
    <property type="match status" value="1"/>
</dbReference>
<dbReference type="SUPFAM" id="SSF53850">
    <property type="entry name" value="Periplasmic binding protein-like II"/>
    <property type="match status" value="1"/>
</dbReference>
<evidence type="ECO:0000313" key="8">
    <source>
        <dbReference type="EMBL" id="RPD94311.1"/>
    </source>
</evidence>
<reference evidence="8 9" key="1">
    <citation type="submission" date="2018-11" db="EMBL/GenBank/DDBJ databases">
        <title>Whole genome sequencing of Pantoea sp. RIT388.</title>
        <authorList>
            <person name="Gan H.M."/>
            <person name="Hudson A.O."/>
        </authorList>
    </citation>
    <scope>NUCLEOTIDE SEQUENCE [LARGE SCALE GENOMIC DNA]</scope>
    <source>
        <strain evidence="8 9">RIT388</strain>
    </source>
</reference>
<feature type="domain" description="Solute-binding protein family 3/N-terminal" evidence="7">
    <location>
        <begin position="27"/>
        <end position="256"/>
    </location>
</feature>
<keyword evidence="9" id="KW-1185">Reference proteome</keyword>
<sequence>MKIRGITLSVLLVLGVTQTLHAEVSQNIRIGTEPAYAPFESKNAQGEVVGFDIDLAKELCTRIKAKCTIVQTEFDALIPSLKARKIDAIVAALSITPKRLKEIDFTDKLYSANARLIAPKGSKIQPDPASLQGKSVGVQQGTIQEVYANRYWAPKGVNVVAYQAQDQVYSDLTAGRLDAAFQDETAGSYGFLRQNAGKAYEFAGPAVKDNEIFGVGTGIGLRKGDKTMQDAFNSALAEMIKDGTYQKIAARYFDFDIYGK</sequence>
<dbReference type="InterPro" id="IPR001638">
    <property type="entry name" value="Solute-binding_3/MltF_N"/>
</dbReference>
<gene>
    <name evidence="8" type="ORF">BBB56_21105</name>
</gene>
<dbReference type="Pfam" id="PF00497">
    <property type="entry name" value="SBP_bac_3"/>
    <property type="match status" value="1"/>
</dbReference>
<evidence type="ECO:0000313" key="9">
    <source>
        <dbReference type="Proteomes" id="UP000281332"/>
    </source>
</evidence>
<dbReference type="CDD" id="cd13703">
    <property type="entry name" value="PBP2_HisJ_LAO"/>
    <property type="match status" value="1"/>
</dbReference>
<comment type="caution">
    <text evidence="8">The sequence shown here is derived from an EMBL/GenBank/DDBJ whole genome shotgun (WGS) entry which is preliminary data.</text>
</comment>
<keyword evidence="3" id="KW-0813">Transport</keyword>
<evidence type="ECO:0000259" key="7">
    <source>
        <dbReference type="SMART" id="SM00062"/>
    </source>
</evidence>
<dbReference type="Proteomes" id="UP000281332">
    <property type="component" value="Unassembled WGS sequence"/>
</dbReference>
<organism evidence="8 9">
    <name type="scientific">Candidatus Pantoea deserta</name>
    <dbReference type="NCBI Taxonomy" id="1869313"/>
    <lineage>
        <taxon>Bacteria</taxon>
        <taxon>Pseudomonadati</taxon>
        <taxon>Pseudomonadota</taxon>
        <taxon>Gammaproteobacteria</taxon>
        <taxon>Enterobacterales</taxon>
        <taxon>Erwiniaceae</taxon>
        <taxon>Pantoea</taxon>
    </lineage>
</organism>
<feature type="signal peptide" evidence="6">
    <location>
        <begin position="1"/>
        <end position="22"/>
    </location>
</feature>
<comment type="subcellular location">
    <subcellularLocation>
        <location evidence="1">Periplasm</location>
    </subcellularLocation>
</comment>
<evidence type="ECO:0000256" key="2">
    <source>
        <dbReference type="ARBA" id="ARBA00010333"/>
    </source>
</evidence>
<evidence type="ECO:0000256" key="1">
    <source>
        <dbReference type="ARBA" id="ARBA00004418"/>
    </source>
</evidence>
<evidence type="ECO:0000256" key="6">
    <source>
        <dbReference type="SAM" id="SignalP"/>
    </source>
</evidence>
<evidence type="ECO:0000256" key="5">
    <source>
        <dbReference type="ARBA" id="ARBA00022764"/>
    </source>
</evidence>
<proteinExistence type="inferred from homology"/>
<dbReference type="SMART" id="SM00062">
    <property type="entry name" value="PBPb"/>
    <property type="match status" value="1"/>
</dbReference>
<dbReference type="PANTHER" id="PTHR35936">
    <property type="entry name" value="MEMBRANE-BOUND LYTIC MUREIN TRANSGLYCOSYLASE F"/>
    <property type="match status" value="1"/>
</dbReference>
<accession>A0A3N4NDQ2</accession>
<dbReference type="EMBL" id="RMVG01000024">
    <property type="protein sequence ID" value="RPD94311.1"/>
    <property type="molecule type" value="Genomic_DNA"/>
</dbReference>
<dbReference type="Gene3D" id="3.40.190.10">
    <property type="entry name" value="Periplasmic binding protein-like II"/>
    <property type="match status" value="2"/>
</dbReference>
<evidence type="ECO:0000256" key="3">
    <source>
        <dbReference type="ARBA" id="ARBA00022448"/>
    </source>
</evidence>
<dbReference type="InterPro" id="IPR005768">
    <property type="entry name" value="Lys_Arg_Orn-bd"/>
</dbReference>
<dbReference type="NCBIfam" id="TIGR01096">
    <property type="entry name" value="3A0103s03R"/>
    <property type="match status" value="1"/>
</dbReference>
<evidence type="ECO:0000256" key="4">
    <source>
        <dbReference type="ARBA" id="ARBA00022729"/>
    </source>
</evidence>
<keyword evidence="4 6" id="KW-0732">Signal</keyword>
<comment type="similarity">
    <text evidence="2">Belongs to the bacterial solute-binding protein 3 family.</text>
</comment>
<name>A0A3N4NDQ2_9GAMM</name>
<dbReference type="AlphaFoldDB" id="A0A3N4NDQ2"/>
<dbReference type="OrthoDB" id="9768183at2"/>
<dbReference type="RefSeq" id="WP_123802866.1">
    <property type="nucleotide sequence ID" value="NZ_RMVG01000024.1"/>
</dbReference>
<feature type="chain" id="PRO_5017968708" evidence="6">
    <location>
        <begin position="23"/>
        <end position="260"/>
    </location>
</feature>